<dbReference type="Proteomes" id="UP001642464">
    <property type="component" value="Unassembled WGS sequence"/>
</dbReference>
<accession>A0ABP0M4V0</accession>
<reference evidence="2 3" key="1">
    <citation type="submission" date="2024-02" db="EMBL/GenBank/DDBJ databases">
        <authorList>
            <person name="Chen Y."/>
            <person name="Shah S."/>
            <person name="Dougan E. K."/>
            <person name="Thang M."/>
            <person name="Chan C."/>
        </authorList>
    </citation>
    <scope>NUCLEOTIDE SEQUENCE [LARGE SCALE GENOMIC DNA]</scope>
</reference>
<keyword evidence="2" id="KW-0696">RNA-directed RNA polymerase</keyword>
<organism evidence="2 3">
    <name type="scientific">Durusdinium trenchii</name>
    <dbReference type="NCBI Taxonomy" id="1381693"/>
    <lineage>
        <taxon>Eukaryota</taxon>
        <taxon>Sar</taxon>
        <taxon>Alveolata</taxon>
        <taxon>Dinophyceae</taxon>
        <taxon>Suessiales</taxon>
        <taxon>Symbiodiniaceae</taxon>
        <taxon>Durusdinium</taxon>
    </lineage>
</organism>
<comment type="caution">
    <text evidence="2">The sequence shown here is derived from an EMBL/GenBank/DDBJ whole genome shotgun (WGS) entry which is preliminary data.</text>
</comment>
<feature type="chain" id="PRO_5045432747" evidence="1">
    <location>
        <begin position="24"/>
        <end position="1300"/>
    </location>
</feature>
<dbReference type="GO" id="GO:0003968">
    <property type="term" value="F:RNA-directed RNA polymerase activity"/>
    <property type="evidence" value="ECO:0007669"/>
    <property type="project" value="UniProtKB-KW"/>
</dbReference>
<keyword evidence="3" id="KW-1185">Reference proteome</keyword>
<proteinExistence type="predicted"/>
<evidence type="ECO:0000256" key="1">
    <source>
        <dbReference type="SAM" id="SignalP"/>
    </source>
</evidence>
<keyword evidence="1" id="KW-0732">Signal</keyword>
<keyword evidence="2" id="KW-0548">Nucleotidyltransferase</keyword>
<feature type="signal peptide" evidence="1">
    <location>
        <begin position="1"/>
        <end position="23"/>
    </location>
</feature>
<keyword evidence="2" id="KW-0808">Transferase</keyword>
<dbReference type="InterPro" id="IPR028082">
    <property type="entry name" value="Peripla_BP_I"/>
</dbReference>
<gene>
    <name evidence="2" type="ORF">SCF082_LOCUS26172</name>
</gene>
<name>A0ABP0M4V0_9DINO</name>
<sequence>MFHTAKRWVFLAIALLTSCVAVATNATLPVFKIGVVTVDSSTGTTFVRGLEWWRDKVNNNTEGGLSTLDGIVMKVELITIRAASAAIAAQTIVDFSNGNPSFVHVLVNTFQQFNIAVNDAMNENRIEKNLIHCSGGTPGMYGFEDLGIPRWGFQFGVMVPSSDYGTGIFKHIMSFGNRLPNTRIAFFRNTGNSFADYTCQESIRIAKDLGMEVDPNEIFEYSGTSYETVMPAGVAALKESETTIVMGCTWLQDGLALQQAIVQERLDLLATIILIAPTTGAWAAAFPRDVYGHSDGDYVLAPSQWHHTQRFNDFSSVGNTQTFWAEFKAATGSDPDYLLASCTTAGIIIERGVNKVAMGNYSEASNATSNSCLGEISFDEKLRLMIRDFEEDTMYGRVRFSKFNQNVGHEAAVIQILPEKNQTSVLPESTADSSLYFPAPPWEKRLSCPPNCTSADIFRIGVISPETPEGQIRRRGLEWWARKANENGRIRTQNGKQLEVQLVFADTGMNDSAAVEKTRKFYYTIIDPVQAMVNTHFEHTHEVNLAMRQEQISKVLIHCSGGVSDWYGTQVDGLPKPLWSYQFGVSLPSSYYPEGIFNFLSKQLDNYNPADATSQAVKNFFETNQGRRFFFFRNVGNEFANYTCGRAFEQALEAGFQVSSEDVWDFDSRNASYPTLLRAKVETLNANNYWMSVGCTWKEDGIELQKAIAAAKTELFVNVILEAPSTEEWLQAFPPDSRGYSDGDYVLSPTDWHHTQHYRDSSSVAQSTEPFVNEYRSVYGGEWPMPDFASCTAAGVVLEQAMRSVVWNGVQGFDDEALRIAVRDIRIDTFYGGVRFDNFNQNVGHDAAVLQVLPDAGQTLVTSVLPETNSERNIKFPAPLWEWRDGCPQSKPDASNGVSCEVLADDAIMQYIIGISIAVPLCSLCAVYFGRLSCGVLRRRREKFVKRWLDDLDAALWEQDEAAVKVAEAQLRRYRGKSMFGQSYHVPEISQVRREQSLQAGIGVAYLLSEEFYQLAAKSSGLKDPTFHDLKRAFFMGEKKIGSDQICPRDGQKGCALIDTYPKQHRQKQTHFLSWSWQYTIRQLRSGLDFWVHSSQLDPSAAFLFMCFFVNNQHRIVVAESHTGSDELDRIFEGNLKRIGKMIALLDNWKKPVYLTRIWTIFEQYVAVSNAIEVKIILPRDAEADLFMTISTGAEGINAVKESLCSVDSATADAWSPDDKEAIQTKIQHGLERGFEEINEHVRQVMISWIGDVVVGAMQRVLVGEDLVASAHNWVNSGAYISEHNEMEDLDDVQHVRSLL</sequence>
<protein>
    <submittedName>
        <fullName evidence="2">RNA-directed RNA polymerase</fullName>
    </submittedName>
</protein>
<dbReference type="SUPFAM" id="SSF53822">
    <property type="entry name" value="Periplasmic binding protein-like I"/>
    <property type="match status" value="2"/>
</dbReference>
<dbReference type="Gene3D" id="3.40.50.2300">
    <property type="match status" value="4"/>
</dbReference>
<dbReference type="EMBL" id="CAXAMM010019813">
    <property type="protein sequence ID" value="CAK9046511.1"/>
    <property type="molecule type" value="Genomic_DNA"/>
</dbReference>
<dbReference type="PROSITE" id="PS51257">
    <property type="entry name" value="PROKAR_LIPOPROTEIN"/>
    <property type="match status" value="1"/>
</dbReference>
<evidence type="ECO:0000313" key="3">
    <source>
        <dbReference type="Proteomes" id="UP001642464"/>
    </source>
</evidence>
<evidence type="ECO:0000313" key="2">
    <source>
        <dbReference type="EMBL" id="CAK9046511.1"/>
    </source>
</evidence>